<dbReference type="Gene3D" id="3.40.50.300">
    <property type="entry name" value="P-loop containing nucleotide triphosphate hydrolases"/>
    <property type="match status" value="1"/>
</dbReference>
<reference evidence="1" key="3">
    <citation type="submission" date="2025-09" db="UniProtKB">
        <authorList>
            <consortium name="Ensembl"/>
        </authorList>
    </citation>
    <scope>IDENTIFICATION</scope>
</reference>
<dbReference type="Ensembl" id="ENSECRT00000024316.1">
    <property type="protein sequence ID" value="ENSECRP00000023792.1"/>
    <property type="gene ID" value="ENSECRG00000016017.1"/>
</dbReference>
<reference evidence="1" key="2">
    <citation type="submission" date="2025-08" db="UniProtKB">
        <authorList>
            <consortium name="Ensembl"/>
        </authorList>
    </citation>
    <scope>IDENTIFICATION</scope>
</reference>
<organism evidence="1 2">
    <name type="scientific">Erpetoichthys calabaricus</name>
    <name type="common">Rope fish</name>
    <name type="synonym">Calamoichthys calabaricus</name>
    <dbReference type="NCBI Taxonomy" id="27687"/>
    <lineage>
        <taxon>Eukaryota</taxon>
        <taxon>Metazoa</taxon>
        <taxon>Chordata</taxon>
        <taxon>Craniata</taxon>
        <taxon>Vertebrata</taxon>
        <taxon>Euteleostomi</taxon>
        <taxon>Actinopterygii</taxon>
        <taxon>Polypteriformes</taxon>
        <taxon>Polypteridae</taxon>
        <taxon>Erpetoichthys</taxon>
    </lineage>
</organism>
<dbReference type="PANTHER" id="PTHR14241:SF28">
    <property type="entry name" value="INTERFERON-INDUCED PROTEIN 44-LIKE"/>
    <property type="match status" value="1"/>
</dbReference>
<dbReference type="Proteomes" id="UP000694620">
    <property type="component" value="Chromosome 10"/>
</dbReference>
<keyword evidence="2" id="KW-1185">Reference proteome</keyword>
<evidence type="ECO:0000313" key="1">
    <source>
        <dbReference type="Ensembl" id="ENSECRP00000023792.1"/>
    </source>
</evidence>
<protein>
    <recommendedName>
        <fullName evidence="3">Interferon-induced protein 44-like</fullName>
    </recommendedName>
</protein>
<proteinExistence type="predicted"/>
<dbReference type="GeneTree" id="ENSGT00940000163581"/>
<dbReference type="AlphaFoldDB" id="A0A8C4T034"/>
<dbReference type="SUPFAM" id="SSF52540">
    <property type="entry name" value="P-loop containing nucleoside triphosphate hydrolases"/>
    <property type="match status" value="1"/>
</dbReference>
<sequence length="395" mass="44230">MARISQRLDGESEKELFGFFKAHVKFSLLHKSSVHGFSLSKIQEKCAMEGHIMLVVYNGRGIFMGAYSSKGLVESSCNQCDFYFRYYVTKLQKSLMNKVSCQANCMTFDDVFKIKEISDNKQNISVSFSKINCTIDELEVYRVEELPWTTQKREELRDAIVSFKPPTDLVTQTRVLLVGPVGAGKSSFISSVCSVLQGTVTCQTMAGMFRSYNIKAARRGEATSLVLCDMMGMGDEEVPGVKVKDVLEVIKGHVPERYKFNPSEAISTNSTGYISEPTLRSKIACVVLVTSSAIYDPSFSVCILEVPLVALLTHTDEVCQVVNQNAKMTYWSWLIKDKVIGNLLGLPLSCIFPVKNYSSELVLDCSTDILILNALEVILRYADLFYEDYEVSTWS</sequence>
<evidence type="ECO:0008006" key="3">
    <source>
        <dbReference type="Google" id="ProtNLM"/>
    </source>
</evidence>
<reference evidence="1" key="1">
    <citation type="submission" date="2021-06" db="EMBL/GenBank/DDBJ databases">
        <authorList>
            <consortium name="Wellcome Sanger Institute Data Sharing"/>
        </authorList>
    </citation>
    <scope>NUCLEOTIDE SEQUENCE [LARGE SCALE GENOMIC DNA]</scope>
</reference>
<dbReference type="GO" id="GO:0006955">
    <property type="term" value="P:immune response"/>
    <property type="evidence" value="ECO:0007669"/>
    <property type="project" value="TreeGrafter"/>
</dbReference>
<evidence type="ECO:0000313" key="2">
    <source>
        <dbReference type="Proteomes" id="UP000694620"/>
    </source>
</evidence>
<name>A0A8C4T034_ERPCA</name>
<dbReference type="PANTHER" id="PTHR14241">
    <property type="entry name" value="INTERFERON-INDUCED PROTEIN 44"/>
    <property type="match status" value="1"/>
</dbReference>
<accession>A0A8C4T034</accession>
<dbReference type="InterPro" id="IPR027417">
    <property type="entry name" value="P-loop_NTPase"/>
</dbReference>